<dbReference type="AlphaFoldDB" id="A0A2P2NHH3"/>
<name>A0A2P2NHH3_RHIMU</name>
<accession>A0A2P2NHH3</accession>
<organism evidence="1">
    <name type="scientific">Rhizophora mucronata</name>
    <name type="common">Asiatic mangrove</name>
    <dbReference type="NCBI Taxonomy" id="61149"/>
    <lineage>
        <taxon>Eukaryota</taxon>
        <taxon>Viridiplantae</taxon>
        <taxon>Streptophyta</taxon>
        <taxon>Embryophyta</taxon>
        <taxon>Tracheophyta</taxon>
        <taxon>Spermatophyta</taxon>
        <taxon>Magnoliopsida</taxon>
        <taxon>eudicotyledons</taxon>
        <taxon>Gunneridae</taxon>
        <taxon>Pentapetalae</taxon>
        <taxon>rosids</taxon>
        <taxon>fabids</taxon>
        <taxon>Malpighiales</taxon>
        <taxon>Rhizophoraceae</taxon>
        <taxon>Rhizophora</taxon>
    </lineage>
</organism>
<dbReference type="EMBL" id="GGEC01061425">
    <property type="protein sequence ID" value="MBX41909.1"/>
    <property type="molecule type" value="Transcribed_RNA"/>
</dbReference>
<sequence length="50" mass="5903">MKQAPWKHKHFPFLQKLLEKVVSRVNKAGQYSAFADKEHLSGPWVGMWQH</sequence>
<reference evidence="1" key="1">
    <citation type="submission" date="2018-02" db="EMBL/GenBank/DDBJ databases">
        <title>Rhizophora mucronata_Transcriptome.</title>
        <authorList>
            <person name="Meera S.P."/>
            <person name="Sreeshan A."/>
            <person name="Augustine A."/>
        </authorList>
    </citation>
    <scope>NUCLEOTIDE SEQUENCE</scope>
    <source>
        <tissue evidence="1">Leaf</tissue>
    </source>
</reference>
<evidence type="ECO:0000313" key="1">
    <source>
        <dbReference type="EMBL" id="MBX41909.1"/>
    </source>
</evidence>
<proteinExistence type="predicted"/>
<protein>
    <submittedName>
        <fullName evidence="1">Rhicadhesin receptor</fullName>
    </submittedName>
</protein>
<keyword evidence="1" id="KW-0675">Receptor</keyword>